<gene>
    <name evidence="2" type="ORF">V9T40_004352</name>
</gene>
<keyword evidence="1" id="KW-0472">Membrane</keyword>
<protein>
    <submittedName>
        <fullName evidence="2">Uncharacterized protein</fullName>
    </submittedName>
</protein>
<sequence>MVAKNVHTPMTPLITDYNAEDDEDEMIGFASKDFVIFLFFFQYFLACPCTAVPYSPYVLSLRFPDPSFSLSSSFCREVRRFIACVLPANRLAGKGEQDERNEREARTLFSNPLLSLIRQSFSFSLYSPQKLSSFSFPPLFRRGLLLSLLLSFQDLIESILRDVFGIPFLASSVFVEKCVSAEKKTVSVCLRAPIPSQPGGAMYKKDKPMMSVAAIIQSTPVGQSWTRGMCGLWI</sequence>
<dbReference type="AlphaFoldDB" id="A0AAN9U1U6"/>
<evidence type="ECO:0000313" key="2">
    <source>
        <dbReference type="EMBL" id="KAK7604079.1"/>
    </source>
</evidence>
<dbReference type="Proteomes" id="UP001367676">
    <property type="component" value="Unassembled WGS sequence"/>
</dbReference>
<keyword evidence="3" id="KW-1185">Reference proteome</keyword>
<name>A0AAN9U1U6_9HEMI</name>
<dbReference type="EMBL" id="JBBCAQ010000004">
    <property type="protein sequence ID" value="KAK7604079.1"/>
    <property type="molecule type" value="Genomic_DNA"/>
</dbReference>
<keyword evidence="1" id="KW-1133">Transmembrane helix</keyword>
<keyword evidence="1" id="KW-0812">Transmembrane</keyword>
<proteinExistence type="predicted"/>
<reference evidence="2 3" key="1">
    <citation type="submission" date="2024-03" db="EMBL/GenBank/DDBJ databases">
        <title>Adaptation during the transition from Ophiocordyceps entomopathogen to insect associate is accompanied by gene loss and intensified selection.</title>
        <authorList>
            <person name="Ward C.M."/>
            <person name="Onetto C.A."/>
            <person name="Borneman A.R."/>
        </authorList>
    </citation>
    <scope>NUCLEOTIDE SEQUENCE [LARGE SCALE GENOMIC DNA]</scope>
    <source>
        <strain evidence="2">AWRI1</strain>
        <tissue evidence="2">Single Adult Female</tissue>
    </source>
</reference>
<accession>A0AAN9U1U6</accession>
<feature type="transmembrane region" description="Helical" evidence="1">
    <location>
        <begin position="34"/>
        <end position="54"/>
    </location>
</feature>
<evidence type="ECO:0000313" key="3">
    <source>
        <dbReference type="Proteomes" id="UP001367676"/>
    </source>
</evidence>
<evidence type="ECO:0000256" key="1">
    <source>
        <dbReference type="SAM" id="Phobius"/>
    </source>
</evidence>
<comment type="caution">
    <text evidence="2">The sequence shown here is derived from an EMBL/GenBank/DDBJ whole genome shotgun (WGS) entry which is preliminary data.</text>
</comment>
<organism evidence="2 3">
    <name type="scientific">Parthenolecanium corni</name>
    <dbReference type="NCBI Taxonomy" id="536013"/>
    <lineage>
        <taxon>Eukaryota</taxon>
        <taxon>Metazoa</taxon>
        <taxon>Ecdysozoa</taxon>
        <taxon>Arthropoda</taxon>
        <taxon>Hexapoda</taxon>
        <taxon>Insecta</taxon>
        <taxon>Pterygota</taxon>
        <taxon>Neoptera</taxon>
        <taxon>Paraneoptera</taxon>
        <taxon>Hemiptera</taxon>
        <taxon>Sternorrhyncha</taxon>
        <taxon>Coccoidea</taxon>
        <taxon>Coccidae</taxon>
        <taxon>Parthenolecanium</taxon>
    </lineage>
</organism>